<feature type="region of interest" description="Disordered" evidence="1">
    <location>
        <begin position="1"/>
        <end position="55"/>
    </location>
</feature>
<evidence type="ECO:0000313" key="2">
    <source>
        <dbReference type="EMBL" id="OJD21500.1"/>
    </source>
</evidence>
<dbReference type="Proteomes" id="UP000242791">
    <property type="component" value="Unassembled WGS sequence"/>
</dbReference>
<evidence type="ECO:0000256" key="1">
    <source>
        <dbReference type="SAM" id="MobiDB-lite"/>
    </source>
</evidence>
<feature type="compositionally biased region" description="Basic and acidic residues" evidence="1">
    <location>
        <begin position="29"/>
        <end position="55"/>
    </location>
</feature>
<evidence type="ECO:0000313" key="3">
    <source>
        <dbReference type="Proteomes" id="UP000242791"/>
    </source>
</evidence>
<reference evidence="2 3" key="1">
    <citation type="submission" date="2015-08" db="EMBL/GenBank/DDBJ databases">
        <title>Emmonsia species relationships and genome sequence.</title>
        <authorList>
            <person name="Cuomo C.A."/>
            <person name="Schwartz I.S."/>
            <person name="Kenyon C."/>
            <person name="De Hoog G.S."/>
            <person name="Govender N.P."/>
            <person name="Botha A."/>
            <person name="Moreno L."/>
            <person name="De Vries M."/>
            <person name="Munoz J.F."/>
            <person name="Stielow J.B."/>
        </authorList>
    </citation>
    <scope>NUCLEOTIDE SEQUENCE [LARGE SCALE GENOMIC DNA]</scope>
    <source>
        <strain evidence="2 3">EI222</strain>
    </source>
</reference>
<organism evidence="2 3">
    <name type="scientific">Blastomyces percursus</name>
    <dbReference type="NCBI Taxonomy" id="1658174"/>
    <lineage>
        <taxon>Eukaryota</taxon>
        <taxon>Fungi</taxon>
        <taxon>Dikarya</taxon>
        <taxon>Ascomycota</taxon>
        <taxon>Pezizomycotina</taxon>
        <taxon>Eurotiomycetes</taxon>
        <taxon>Eurotiomycetidae</taxon>
        <taxon>Onygenales</taxon>
        <taxon>Ajellomycetaceae</taxon>
        <taxon>Blastomyces</taxon>
    </lineage>
</organism>
<dbReference type="EMBL" id="LGTZ01001389">
    <property type="protein sequence ID" value="OJD21500.1"/>
    <property type="molecule type" value="Genomic_DNA"/>
</dbReference>
<feature type="compositionally biased region" description="Basic and acidic residues" evidence="1">
    <location>
        <begin position="7"/>
        <end position="22"/>
    </location>
</feature>
<dbReference type="AlphaFoldDB" id="A0A1J9R0D3"/>
<name>A0A1J9R0D3_9EURO</name>
<comment type="caution">
    <text evidence="2">The sequence shown here is derived from an EMBL/GenBank/DDBJ whole genome shotgun (WGS) entry which is preliminary data.</text>
</comment>
<dbReference type="STRING" id="1658174.A0A1J9R0D3"/>
<gene>
    <name evidence="2" type="ORF">ACJ73_07162</name>
</gene>
<sequence>MARKEQRKKERLEAAQHREKVKAAAAAKRLIEKQQRDERKLQLQKEKEERAAKCHEAQLTKQALMEASKRPTRRSTVGAKHCRSSIQPSRVVIVKCHPQPTPVESNDNYSFSEPLLHRDLIQPFQNCRFHVLGGLLGQAIIL</sequence>
<dbReference type="VEuPathDB" id="FungiDB:ACJ73_07162"/>
<proteinExistence type="predicted"/>
<keyword evidence="3" id="KW-1185">Reference proteome</keyword>
<protein>
    <submittedName>
        <fullName evidence="2">Uncharacterized protein</fullName>
    </submittedName>
</protein>
<accession>A0A1J9R0D3</accession>